<evidence type="ECO:0000256" key="8">
    <source>
        <dbReference type="SAM" id="MobiDB-lite"/>
    </source>
</evidence>
<dbReference type="Pfam" id="PF16540">
    <property type="entry name" value="MKLP1_Arf_bdg"/>
    <property type="match status" value="1"/>
</dbReference>
<evidence type="ECO:0000313" key="12">
    <source>
        <dbReference type="RefSeq" id="XP_028129820.1"/>
    </source>
</evidence>
<evidence type="ECO:0000256" key="2">
    <source>
        <dbReference type="ARBA" id="ARBA00022741"/>
    </source>
</evidence>
<dbReference type="GO" id="GO:0005874">
    <property type="term" value="C:microtubule"/>
    <property type="evidence" value="ECO:0007669"/>
    <property type="project" value="UniProtKB-KW"/>
</dbReference>
<dbReference type="GeneID" id="114325884"/>
<dbReference type="PANTHER" id="PTHR24115:SF600">
    <property type="entry name" value="KINESIN-LIKE PROTEIN KIF23"/>
    <property type="match status" value="1"/>
</dbReference>
<comment type="subcellular location">
    <subcellularLocation>
        <location evidence="1">Cytoplasm</location>
        <location evidence="1">Cytoskeleton</location>
    </subcellularLocation>
</comment>
<dbReference type="Proteomes" id="UP001652700">
    <property type="component" value="Unplaced"/>
</dbReference>
<dbReference type="GO" id="GO:0007018">
    <property type="term" value="P:microtubule-based movement"/>
    <property type="evidence" value="ECO:0007669"/>
    <property type="project" value="InterPro"/>
</dbReference>
<dbReference type="OrthoDB" id="2403182at2759"/>
<evidence type="ECO:0000256" key="3">
    <source>
        <dbReference type="ARBA" id="ARBA00022840"/>
    </source>
</evidence>
<dbReference type="FunCoup" id="A0A6P7F8P0">
    <property type="interactions" value="514"/>
</dbReference>
<dbReference type="InterPro" id="IPR027640">
    <property type="entry name" value="Kinesin-like_fam"/>
</dbReference>
<gene>
    <name evidence="12" type="primary">LOC114325884</name>
</gene>
<dbReference type="RefSeq" id="XP_028129820.1">
    <property type="nucleotide sequence ID" value="XM_028274019.1"/>
</dbReference>
<feature type="compositionally biased region" description="Polar residues" evidence="8">
    <location>
        <begin position="668"/>
        <end position="684"/>
    </location>
</feature>
<keyword evidence="7" id="KW-0175">Coiled coil</keyword>
<dbReference type="GO" id="GO:0005524">
    <property type="term" value="F:ATP binding"/>
    <property type="evidence" value="ECO:0007669"/>
    <property type="project" value="UniProtKB-UniRule"/>
</dbReference>
<dbReference type="EnsemblMetazoa" id="XM_028274019.2">
    <property type="protein sequence ID" value="XP_028129820.1"/>
    <property type="gene ID" value="LOC114325884"/>
</dbReference>
<feature type="coiled-coil region" evidence="7">
    <location>
        <begin position="535"/>
        <end position="590"/>
    </location>
</feature>
<dbReference type="InterPro" id="IPR027417">
    <property type="entry name" value="P-loop_NTPase"/>
</dbReference>
<organism evidence="12">
    <name type="scientific">Diabrotica virgifera virgifera</name>
    <name type="common">western corn rootworm</name>
    <dbReference type="NCBI Taxonomy" id="50390"/>
    <lineage>
        <taxon>Eukaryota</taxon>
        <taxon>Metazoa</taxon>
        <taxon>Ecdysozoa</taxon>
        <taxon>Arthropoda</taxon>
        <taxon>Hexapoda</taxon>
        <taxon>Insecta</taxon>
        <taxon>Pterygota</taxon>
        <taxon>Neoptera</taxon>
        <taxon>Endopterygota</taxon>
        <taxon>Coleoptera</taxon>
        <taxon>Polyphaga</taxon>
        <taxon>Cucujiformia</taxon>
        <taxon>Chrysomeloidea</taxon>
        <taxon>Chrysomelidae</taxon>
        <taxon>Galerucinae</taxon>
        <taxon>Diabroticina</taxon>
        <taxon>Diabroticites</taxon>
        <taxon>Diabrotica</taxon>
    </lineage>
</organism>
<dbReference type="KEGG" id="dvv:114325884"/>
<evidence type="ECO:0000256" key="7">
    <source>
        <dbReference type="SAM" id="Coils"/>
    </source>
</evidence>
<dbReference type="PANTHER" id="PTHR24115">
    <property type="entry name" value="KINESIN-RELATED"/>
    <property type="match status" value="1"/>
</dbReference>
<comment type="similarity">
    <text evidence="5 6">Belongs to the TRAFAC class myosin-kinesin ATPase superfamily. Kinesin family.</text>
</comment>
<dbReference type="GO" id="GO:0008017">
    <property type="term" value="F:microtubule binding"/>
    <property type="evidence" value="ECO:0007669"/>
    <property type="project" value="InterPro"/>
</dbReference>
<protein>
    <recommendedName>
        <fullName evidence="6">Kinesin-like protein</fullName>
    </recommendedName>
</protein>
<keyword evidence="6" id="KW-0493">Microtubule</keyword>
<reference evidence="12" key="1">
    <citation type="submission" date="2025-04" db="UniProtKB">
        <authorList>
            <consortium name="RefSeq"/>
        </authorList>
    </citation>
    <scope>IDENTIFICATION</scope>
    <source>
        <tissue evidence="12">Whole insect</tissue>
    </source>
</reference>
<feature type="region of interest" description="Disordered" evidence="8">
    <location>
        <begin position="668"/>
        <end position="695"/>
    </location>
</feature>
<dbReference type="PRINTS" id="PR00380">
    <property type="entry name" value="KINESINHEAVY"/>
</dbReference>
<feature type="binding site" evidence="5">
    <location>
        <begin position="113"/>
        <end position="120"/>
    </location>
    <ligand>
        <name>ATP</name>
        <dbReference type="ChEBI" id="CHEBI:30616"/>
    </ligand>
</feature>
<dbReference type="SUPFAM" id="SSF52540">
    <property type="entry name" value="P-loop containing nucleoside triphosphate hydrolases"/>
    <property type="match status" value="1"/>
</dbReference>
<accession>A0A6P7F8P0</accession>
<dbReference type="InterPro" id="IPR001752">
    <property type="entry name" value="Kinesin_motor_dom"/>
</dbReference>
<dbReference type="InParanoid" id="A0A6P7F8P0"/>
<keyword evidence="3 5" id="KW-0067">ATP-binding</keyword>
<dbReference type="PROSITE" id="PS50067">
    <property type="entry name" value="KINESIN_MOTOR_2"/>
    <property type="match status" value="1"/>
</dbReference>
<proteinExistence type="inferred from homology"/>
<keyword evidence="4" id="KW-0963">Cytoplasm</keyword>
<evidence type="ECO:0000313" key="10">
    <source>
        <dbReference type="EnsemblMetazoa" id="XP_028129820.1"/>
    </source>
</evidence>
<dbReference type="Gene3D" id="3.40.850.10">
    <property type="entry name" value="Kinesin motor domain"/>
    <property type="match status" value="1"/>
</dbReference>
<feature type="domain" description="Kinesin motor" evidence="9">
    <location>
        <begin position="32"/>
        <end position="432"/>
    </location>
</feature>
<evidence type="ECO:0000256" key="1">
    <source>
        <dbReference type="ARBA" id="ARBA00004245"/>
    </source>
</evidence>
<dbReference type="InterPro" id="IPR038105">
    <property type="entry name" value="Kif23_Arf-bd_sf"/>
</dbReference>
<dbReference type="GO" id="GO:0005871">
    <property type="term" value="C:kinesin complex"/>
    <property type="evidence" value="ECO:0007669"/>
    <property type="project" value="TreeGrafter"/>
</dbReference>
<dbReference type="InterPro" id="IPR036961">
    <property type="entry name" value="Kinesin_motor_dom_sf"/>
</dbReference>
<evidence type="ECO:0000256" key="6">
    <source>
        <dbReference type="RuleBase" id="RU000394"/>
    </source>
</evidence>
<dbReference type="GO" id="GO:0005634">
    <property type="term" value="C:nucleus"/>
    <property type="evidence" value="ECO:0007669"/>
    <property type="project" value="TreeGrafter"/>
</dbReference>
<evidence type="ECO:0000256" key="4">
    <source>
        <dbReference type="ARBA" id="ARBA00023212"/>
    </source>
</evidence>
<dbReference type="GO" id="GO:0051256">
    <property type="term" value="P:mitotic spindle midzone assembly"/>
    <property type="evidence" value="ECO:0007669"/>
    <property type="project" value="TreeGrafter"/>
</dbReference>
<evidence type="ECO:0000256" key="5">
    <source>
        <dbReference type="PROSITE-ProRule" id="PRU00283"/>
    </source>
</evidence>
<feature type="region of interest" description="Disordered" evidence="8">
    <location>
        <begin position="1"/>
        <end position="30"/>
    </location>
</feature>
<feature type="region of interest" description="Disordered" evidence="8">
    <location>
        <begin position="167"/>
        <end position="188"/>
    </location>
</feature>
<keyword evidence="2 5" id="KW-0547">Nucleotide-binding</keyword>
<evidence type="ECO:0000259" key="9">
    <source>
        <dbReference type="PROSITE" id="PS50067"/>
    </source>
</evidence>
<dbReference type="SMART" id="SM00129">
    <property type="entry name" value="KISc"/>
    <property type="match status" value="1"/>
</dbReference>
<dbReference type="AlphaFoldDB" id="A0A6P7F8P0"/>
<keyword evidence="11" id="KW-1185">Reference proteome</keyword>
<sequence length="788" mass="89557">MFSATKYTPTPRKLRREKTTVSTSSSDSEKDPVHVYCRLRPLRDSDTNTCMNLLSPQEICVSSESKGVRRDISYKFRHIFTAYSSQKEVFDHVAYPLLDDLLKGKNGILFTYGVTGSGKTYTLTGDHNNPGIMPRCINTIFNSVGEFQTPKFIIKSDRMNGFEIQTEEDATQDRLSENRFNSKTPKSARKVNGDKVFTNDGNRIPVLNEMNAYAVFISYVEIYNNNVCDLLDDSTSGKTLQNKILREDQNRNMYVNGVVEVEVKTAQEAFDLFAIGQKRKKMAYTNLNSESSRSHSVFNIRVAQLEKITTNGEGKVVIPERNFLTVSQLSLVDLAGSERSNRTQNTGARLKEASCINNSLMNLRTCLEILRENQRHKGNKVVPYRDSRLTYLFKNYFEGDGSVQMIVCVNPSLSDMEENVHVMKFAEMTQDVKILKSEPRATPISTKKVISKRVATPARIKKVGLFSVVPEIPIFKFDFNEVEECGSIIDNIVTVLKHSKSKHKDLDIEIKKTDKELRKRLVDFDAKKMGNKVEIKNLTHLLQRQQNRNNNLEGKVSRLETEVCTLVTRNKELQDIVKSLHNKINEKDLKLNQNILERERTKQKIALASEQMSQELDAKLKKQREHLNAAMIAKEIQLKKVREALETEIVIDTNDVAIENIPPSSVLTPKTNSEYTHRSMTPYTPKSRRRSKSAGEELWLEHNSIQPVPLGTVLQPSMKKRKSVSKLTKASDILNPKQSKYCLLAQEQDTDGEVETKLYKADILPTTGGGAQVIFNDVERLRQQSPTA</sequence>
<dbReference type="InterPro" id="IPR032384">
    <property type="entry name" value="Kif23_Arf-bd"/>
</dbReference>
<dbReference type="Pfam" id="PF00225">
    <property type="entry name" value="Kinesin"/>
    <property type="match status" value="1"/>
</dbReference>
<dbReference type="GO" id="GO:0016887">
    <property type="term" value="F:ATP hydrolysis activity"/>
    <property type="evidence" value="ECO:0007669"/>
    <property type="project" value="TreeGrafter"/>
</dbReference>
<dbReference type="InterPro" id="IPR019821">
    <property type="entry name" value="Kinesin_motor_CS"/>
</dbReference>
<dbReference type="CTD" id="38515"/>
<name>A0A6P7F8P0_DIAVI</name>
<dbReference type="Gene3D" id="2.60.40.4330">
    <property type="entry name" value="Kinesin-like protein Kif23, Arf6-interacting domain"/>
    <property type="match status" value="1"/>
</dbReference>
<dbReference type="GO" id="GO:0003777">
    <property type="term" value="F:microtubule motor activity"/>
    <property type="evidence" value="ECO:0007669"/>
    <property type="project" value="InterPro"/>
</dbReference>
<keyword evidence="4" id="KW-0206">Cytoskeleton</keyword>
<keyword evidence="5 6" id="KW-0505">Motor protein</keyword>
<evidence type="ECO:0000313" key="11">
    <source>
        <dbReference type="Proteomes" id="UP001652700"/>
    </source>
</evidence>
<dbReference type="PROSITE" id="PS00411">
    <property type="entry name" value="KINESIN_MOTOR_1"/>
    <property type="match status" value="1"/>
</dbReference>
<reference evidence="10" key="2">
    <citation type="submission" date="2025-05" db="UniProtKB">
        <authorList>
            <consortium name="EnsemblMetazoa"/>
        </authorList>
    </citation>
    <scope>IDENTIFICATION</scope>
</reference>